<gene>
    <name evidence="1" type="ORF">ES288_A12G225500v1</name>
</gene>
<dbReference type="AlphaFoldDB" id="A0A5D2EBX2"/>
<evidence type="ECO:0000313" key="1">
    <source>
        <dbReference type="EMBL" id="TYG90964.1"/>
    </source>
</evidence>
<organism evidence="1 2">
    <name type="scientific">Gossypium darwinii</name>
    <name type="common">Darwin's cotton</name>
    <name type="synonym">Gossypium barbadense var. darwinii</name>
    <dbReference type="NCBI Taxonomy" id="34276"/>
    <lineage>
        <taxon>Eukaryota</taxon>
        <taxon>Viridiplantae</taxon>
        <taxon>Streptophyta</taxon>
        <taxon>Embryophyta</taxon>
        <taxon>Tracheophyta</taxon>
        <taxon>Spermatophyta</taxon>
        <taxon>Magnoliopsida</taxon>
        <taxon>eudicotyledons</taxon>
        <taxon>Gunneridae</taxon>
        <taxon>Pentapetalae</taxon>
        <taxon>rosids</taxon>
        <taxon>malvids</taxon>
        <taxon>Malvales</taxon>
        <taxon>Malvaceae</taxon>
        <taxon>Malvoideae</taxon>
        <taxon>Gossypium</taxon>
    </lineage>
</organism>
<reference evidence="1 2" key="1">
    <citation type="submission" date="2019-06" db="EMBL/GenBank/DDBJ databases">
        <title>WGS assembly of Gossypium darwinii.</title>
        <authorList>
            <person name="Chen Z.J."/>
            <person name="Sreedasyam A."/>
            <person name="Ando A."/>
            <person name="Song Q."/>
            <person name="De L."/>
            <person name="Hulse-Kemp A."/>
            <person name="Ding M."/>
            <person name="Ye W."/>
            <person name="Kirkbride R."/>
            <person name="Jenkins J."/>
            <person name="Plott C."/>
            <person name="Lovell J."/>
            <person name="Lin Y.-M."/>
            <person name="Vaughn R."/>
            <person name="Liu B."/>
            <person name="Li W."/>
            <person name="Simpson S."/>
            <person name="Scheffler B."/>
            <person name="Saski C."/>
            <person name="Grover C."/>
            <person name="Hu G."/>
            <person name="Conover J."/>
            <person name="Carlson J."/>
            <person name="Shu S."/>
            <person name="Boston L."/>
            <person name="Williams M."/>
            <person name="Peterson D."/>
            <person name="Mcgee K."/>
            <person name="Jones D."/>
            <person name="Wendel J."/>
            <person name="Stelly D."/>
            <person name="Grimwood J."/>
            <person name="Schmutz J."/>
        </authorList>
    </citation>
    <scope>NUCLEOTIDE SEQUENCE [LARGE SCALE GENOMIC DNA]</scope>
    <source>
        <strain evidence="1">1808015.09</strain>
    </source>
</reference>
<protein>
    <submittedName>
        <fullName evidence="1">Uncharacterized protein</fullName>
    </submittedName>
</protein>
<proteinExistence type="predicted"/>
<dbReference type="Proteomes" id="UP000323506">
    <property type="component" value="Chromosome A12"/>
</dbReference>
<dbReference type="EMBL" id="CM017699">
    <property type="protein sequence ID" value="TYG90964.1"/>
    <property type="molecule type" value="Genomic_DNA"/>
</dbReference>
<sequence>MALLDENSLRKLKCLSGLKRLENILRWLSNLVLLMMRACYLMIYSEKRKLHFMVDPLLNCHCNLFCY</sequence>
<evidence type="ECO:0000313" key="2">
    <source>
        <dbReference type="Proteomes" id="UP000323506"/>
    </source>
</evidence>
<name>A0A5D2EBX2_GOSDA</name>
<accession>A0A5D2EBX2</accession>
<keyword evidence="2" id="KW-1185">Reference proteome</keyword>